<dbReference type="InterPro" id="IPR005175">
    <property type="entry name" value="PPC_dom"/>
</dbReference>
<evidence type="ECO:0000313" key="3">
    <source>
        <dbReference type="Proteomes" id="UP000198324"/>
    </source>
</evidence>
<keyword evidence="2" id="KW-0238">DNA-binding</keyword>
<gene>
    <name evidence="2" type="ORF">SAMN04488503_1529</name>
</gene>
<dbReference type="PANTHER" id="PTHR34988:SF1">
    <property type="entry name" value="DNA-BINDING PROTEIN"/>
    <property type="match status" value="1"/>
</dbReference>
<dbReference type="RefSeq" id="WP_089273325.1">
    <property type="nucleotide sequence ID" value="NZ_FZOC01000002.1"/>
</dbReference>
<name>A0A238ZHP2_9BACT</name>
<protein>
    <submittedName>
        <fullName evidence="2">Predicted DNA-binding protein with PD1-like DNA-binding motif</fullName>
    </submittedName>
</protein>
<dbReference type="Gene3D" id="3.30.1330.80">
    <property type="entry name" value="Hypothetical protein, similar to alpha- acetolactate decarboxylase, domain 2"/>
    <property type="match status" value="1"/>
</dbReference>
<dbReference type="Proteomes" id="UP000198324">
    <property type="component" value="Unassembled WGS sequence"/>
</dbReference>
<feature type="domain" description="PPC" evidence="1">
    <location>
        <begin position="6"/>
        <end position="146"/>
    </location>
</feature>
<evidence type="ECO:0000259" key="1">
    <source>
        <dbReference type="PROSITE" id="PS51742"/>
    </source>
</evidence>
<accession>A0A238ZHP2</accession>
<evidence type="ECO:0000313" key="2">
    <source>
        <dbReference type="EMBL" id="SNR82538.1"/>
    </source>
</evidence>
<sequence length="146" mass="15591">MKVEEGSIGRVFVLRLEDGDRLPDCVETFAKQRGVLRAFCALVGGIGAGRIVVGPKEGSSPPEPVLADILGAHETAAVGTLFPDESGQPRLHMHATFGKGRDVKTGCIRPGIDIWTIGELVLVELTGMKALRKRDAATGFELLDIE</sequence>
<dbReference type="Pfam" id="PF03479">
    <property type="entry name" value="PCC"/>
    <property type="match status" value="1"/>
</dbReference>
<dbReference type="CDD" id="cd11378">
    <property type="entry name" value="DUF296"/>
    <property type="match status" value="1"/>
</dbReference>
<dbReference type="GO" id="GO:0003677">
    <property type="term" value="F:DNA binding"/>
    <property type="evidence" value="ECO:0007669"/>
    <property type="project" value="UniProtKB-KW"/>
</dbReference>
<reference evidence="2 3" key="1">
    <citation type="submission" date="2017-06" db="EMBL/GenBank/DDBJ databases">
        <authorList>
            <person name="Kim H.J."/>
            <person name="Triplett B.A."/>
        </authorList>
    </citation>
    <scope>NUCLEOTIDE SEQUENCE [LARGE SCALE GENOMIC DNA]</scope>
    <source>
        <strain evidence="2 3">DSM 13116</strain>
    </source>
</reference>
<dbReference type="PANTHER" id="PTHR34988">
    <property type="entry name" value="PROTEIN, PUTATIVE-RELATED"/>
    <property type="match status" value="1"/>
</dbReference>
<dbReference type="SUPFAM" id="SSF117856">
    <property type="entry name" value="AF0104/ALDC/Ptd012-like"/>
    <property type="match status" value="1"/>
</dbReference>
<keyword evidence="3" id="KW-1185">Reference proteome</keyword>
<proteinExistence type="predicted"/>
<dbReference type="PROSITE" id="PS51742">
    <property type="entry name" value="PPC"/>
    <property type="match status" value="1"/>
</dbReference>
<organism evidence="2 3">
    <name type="scientific">Humidesulfovibrio mexicanus</name>
    <dbReference type="NCBI Taxonomy" id="147047"/>
    <lineage>
        <taxon>Bacteria</taxon>
        <taxon>Pseudomonadati</taxon>
        <taxon>Thermodesulfobacteriota</taxon>
        <taxon>Desulfovibrionia</taxon>
        <taxon>Desulfovibrionales</taxon>
        <taxon>Desulfovibrionaceae</taxon>
        <taxon>Humidesulfovibrio</taxon>
    </lineage>
</organism>
<dbReference type="EMBL" id="FZOC01000002">
    <property type="protein sequence ID" value="SNR82538.1"/>
    <property type="molecule type" value="Genomic_DNA"/>
</dbReference>
<dbReference type="OrthoDB" id="9798999at2"/>
<dbReference type="AlphaFoldDB" id="A0A238ZHP2"/>